<accession>A0A9P0D5X0</accession>
<name>A0A9P0D5X0_9CUCU</name>
<reference evidence="1" key="1">
    <citation type="submission" date="2022-01" db="EMBL/GenBank/DDBJ databases">
        <authorList>
            <person name="King R."/>
        </authorList>
    </citation>
    <scope>NUCLEOTIDE SEQUENCE</scope>
</reference>
<dbReference type="OrthoDB" id="10048767at2759"/>
<proteinExistence type="predicted"/>
<dbReference type="Proteomes" id="UP001153636">
    <property type="component" value="Chromosome 7"/>
</dbReference>
<sequence length="103" mass="11979">MTTLLLNYLKIGSKLNFCQIFHPTVLCRHGCYHNRRLDKAPCSNDIKAIIKDYIVNDDLYFEENYTKKQLLKVLKSYSIKKKYFCDTLAGTYGAQTSSLPLYI</sequence>
<dbReference type="EMBL" id="OV651819">
    <property type="protein sequence ID" value="CAH1112966.1"/>
    <property type="molecule type" value="Genomic_DNA"/>
</dbReference>
<evidence type="ECO:0000313" key="2">
    <source>
        <dbReference type="Proteomes" id="UP001153636"/>
    </source>
</evidence>
<keyword evidence="2" id="KW-1185">Reference proteome</keyword>
<organism evidence="1 2">
    <name type="scientific">Psylliodes chrysocephalus</name>
    <dbReference type="NCBI Taxonomy" id="3402493"/>
    <lineage>
        <taxon>Eukaryota</taxon>
        <taxon>Metazoa</taxon>
        <taxon>Ecdysozoa</taxon>
        <taxon>Arthropoda</taxon>
        <taxon>Hexapoda</taxon>
        <taxon>Insecta</taxon>
        <taxon>Pterygota</taxon>
        <taxon>Neoptera</taxon>
        <taxon>Endopterygota</taxon>
        <taxon>Coleoptera</taxon>
        <taxon>Polyphaga</taxon>
        <taxon>Cucujiformia</taxon>
        <taxon>Chrysomeloidea</taxon>
        <taxon>Chrysomelidae</taxon>
        <taxon>Galerucinae</taxon>
        <taxon>Alticini</taxon>
        <taxon>Psylliodes</taxon>
    </lineage>
</organism>
<dbReference type="AlphaFoldDB" id="A0A9P0D5X0"/>
<gene>
    <name evidence="1" type="ORF">PSYICH_LOCUS13941</name>
</gene>
<evidence type="ECO:0000313" key="1">
    <source>
        <dbReference type="EMBL" id="CAH1112966.1"/>
    </source>
</evidence>
<protein>
    <submittedName>
        <fullName evidence="1">Uncharacterized protein</fullName>
    </submittedName>
</protein>